<dbReference type="PANTHER" id="PTHR15319:SF1">
    <property type="entry name" value="TATA BOX-BINDING PROTEIN-ASSOCIATED FACTOR RNA POLYMERASE I SUBUNIT C"/>
    <property type="match status" value="1"/>
</dbReference>
<gene>
    <name evidence="5" type="primary">Taf1c</name>
    <name evidence="5" type="ORF">PARPUN_R11163</name>
</gene>
<feature type="domain" description="TAF1C helical bundle" evidence="3">
    <location>
        <begin position="541"/>
        <end position="764"/>
    </location>
</feature>
<dbReference type="InterPro" id="IPR038801">
    <property type="entry name" value="TAF1C"/>
</dbReference>
<feature type="region of interest" description="Disordered" evidence="1">
    <location>
        <begin position="736"/>
        <end position="759"/>
    </location>
</feature>
<dbReference type="PANTHER" id="PTHR15319">
    <property type="entry name" value="TATA BOX-BINDING PROTEIN ASSOCIATED FACTOR RNA POLYMERASE I SUBUNIT C"/>
    <property type="match status" value="1"/>
</dbReference>
<feature type="region of interest" description="Disordered" evidence="1">
    <location>
        <begin position="775"/>
        <end position="879"/>
    </location>
</feature>
<dbReference type="InterPro" id="IPR049090">
    <property type="entry name" value="TAF1C_HB"/>
</dbReference>
<dbReference type="AlphaFoldDB" id="A0A7L3I1L2"/>
<feature type="domain" description="TAF1C C-terminal" evidence="4">
    <location>
        <begin position="818"/>
        <end position="879"/>
    </location>
</feature>
<feature type="compositionally biased region" description="Low complexity" evidence="1">
    <location>
        <begin position="858"/>
        <end position="879"/>
    </location>
</feature>
<feature type="compositionally biased region" description="Pro residues" evidence="1">
    <location>
        <begin position="798"/>
        <end position="810"/>
    </location>
</feature>
<name>A0A7L3I1L2_9PASS</name>
<comment type="caution">
    <text evidence="5">The sequence shown here is derived from an EMBL/GenBank/DDBJ whole genome shotgun (WGS) entry which is preliminary data.</text>
</comment>
<dbReference type="GO" id="GO:0001164">
    <property type="term" value="F:RNA polymerase I core promoter sequence-specific DNA binding"/>
    <property type="evidence" value="ECO:0007669"/>
    <property type="project" value="TreeGrafter"/>
</dbReference>
<feature type="compositionally biased region" description="Basic residues" evidence="1">
    <location>
        <begin position="742"/>
        <end position="755"/>
    </location>
</feature>
<dbReference type="InterPro" id="IPR036322">
    <property type="entry name" value="WD40_repeat_dom_sf"/>
</dbReference>
<evidence type="ECO:0000313" key="5">
    <source>
        <dbReference type="EMBL" id="NXU10719.1"/>
    </source>
</evidence>
<accession>A0A7L3I1L2</accession>
<dbReference type="Gene3D" id="2.130.10.10">
    <property type="entry name" value="YVTN repeat-like/Quinoprotein amine dehydrogenase"/>
    <property type="match status" value="1"/>
</dbReference>
<protein>
    <submittedName>
        <fullName evidence="5">TAF1C polymerase</fullName>
    </submittedName>
</protein>
<evidence type="ECO:0000313" key="6">
    <source>
        <dbReference type="Proteomes" id="UP000570592"/>
    </source>
</evidence>
<evidence type="ECO:0000259" key="3">
    <source>
        <dbReference type="Pfam" id="PF20642"/>
    </source>
</evidence>
<feature type="non-terminal residue" evidence="5">
    <location>
        <position position="1"/>
    </location>
</feature>
<evidence type="ECO:0000259" key="2">
    <source>
        <dbReference type="Pfam" id="PF20641"/>
    </source>
</evidence>
<dbReference type="Pfam" id="PF20642">
    <property type="entry name" value="TAF1C_HB"/>
    <property type="match status" value="1"/>
</dbReference>
<feature type="region of interest" description="Disordered" evidence="1">
    <location>
        <begin position="585"/>
        <end position="613"/>
    </location>
</feature>
<evidence type="ECO:0000256" key="1">
    <source>
        <dbReference type="SAM" id="MobiDB-lite"/>
    </source>
</evidence>
<dbReference type="GO" id="GO:0001650">
    <property type="term" value="C:fibrillar center"/>
    <property type="evidence" value="ECO:0007669"/>
    <property type="project" value="TreeGrafter"/>
</dbReference>
<feature type="domain" description="TAF1C beta-propeller" evidence="2">
    <location>
        <begin position="289"/>
        <end position="428"/>
    </location>
</feature>
<keyword evidence="6" id="KW-1185">Reference proteome</keyword>
<dbReference type="Pfam" id="PF20641">
    <property type="entry name" value="TAF1C_beta-prop"/>
    <property type="match status" value="1"/>
</dbReference>
<dbReference type="Pfam" id="PF20643">
    <property type="entry name" value="TAF1C_C"/>
    <property type="match status" value="1"/>
</dbReference>
<dbReference type="EMBL" id="VZTX01007296">
    <property type="protein sequence ID" value="NXU10719.1"/>
    <property type="molecule type" value="Genomic_DNA"/>
</dbReference>
<dbReference type="InterPro" id="IPR049089">
    <property type="entry name" value="TAF1C_C"/>
</dbReference>
<dbReference type="InterPro" id="IPR015943">
    <property type="entry name" value="WD40/YVTN_repeat-like_dom_sf"/>
</dbReference>
<feature type="non-terminal residue" evidence="5">
    <location>
        <position position="879"/>
    </location>
</feature>
<dbReference type="InterPro" id="IPR049087">
    <property type="entry name" value="TAF1C_beta-prop"/>
</dbReference>
<organism evidence="5 6">
    <name type="scientific">Pardalotus punctatus</name>
    <name type="common">spotted pardalote</name>
    <dbReference type="NCBI Taxonomy" id="254575"/>
    <lineage>
        <taxon>Eukaryota</taxon>
        <taxon>Metazoa</taxon>
        <taxon>Chordata</taxon>
        <taxon>Craniata</taxon>
        <taxon>Vertebrata</taxon>
        <taxon>Euteleostomi</taxon>
        <taxon>Archelosauria</taxon>
        <taxon>Archosauria</taxon>
        <taxon>Dinosauria</taxon>
        <taxon>Saurischia</taxon>
        <taxon>Theropoda</taxon>
        <taxon>Coelurosauria</taxon>
        <taxon>Aves</taxon>
        <taxon>Neognathae</taxon>
        <taxon>Neoaves</taxon>
        <taxon>Telluraves</taxon>
        <taxon>Australaves</taxon>
        <taxon>Passeriformes</taxon>
        <taxon>Meliphagoidea</taxon>
        <taxon>Pardalotidae</taxon>
        <taxon>Pardalotus</taxon>
    </lineage>
</organism>
<dbReference type="Proteomes" id="UP000570592">
    <property type="component" value="Unassembled WGS sequence"/>
</dbReference>
<evidence type="ECO:0000259" key="4">
    <source>
        <dbReference type="Pfam" id="PF20643"/>
    </source>
</evidence>
<dbReference type="SUPFAM" id="SSF50978">
    <property type="entry name" value="WD40 repeat-like"/>
    <property type="match status" value="1"/>
</dbReference>
<proteinExistence type="predicted"/>
<sequence length="879" mass="97312">MEFPAALFPSYFGDGRPREEGGPAPVAGWGEHGQVLEGGPGRRQAQPVFVPRRGAAGERWEAADAAAVPLLLPSAGCWIPSLASQDILYSSGLCSKLWADKSGATLDFARQLGHFFVDHPEDAFGSLGRLLHQNFYLGNSKLKRPAQNSAIRMTALVEDINRLEARRGCPRQRLASRLRWFSHLCRDWLFEVPLGLLADCLHEELMLQWSNLLFDDSLTGGALAWLPLGDGGTPVGRLVHPGGQAMNHLYFHDVVLEELPRTRGSPARFELSGRVRQVAAARVDGEDFVGVRSDYHCGVWRVPGRTGAAPTPLQVIRTDVPASCLTVSPHLPGELSVCTQSGTVYLWNIETGLQQLRYDPQTMFFRDHSPWRWSDFTAHPRVLSCADRTGLQCLDARAPKKCHFDLFKVGEEAGCQQGERVVLPMYLGRAHPSQYLVTTQFSMYVLDERLPLVPILKWAHMMKAPPLFANLMPGNPGRSHKVLLGASRTQELLLLQYRASFWGVSSGGSQSACQLAGTPQRLHNIAGCLQHLPTQLPHRHHLLQQRLTAPATGMAATLQEDGPHKSMLVFQLSEAGDVFCQRLTHKATQPSAPPSRDEATTAPGSSPLFEAPASSPQVLALRYRRWLKAFYRACRGPPRHTWPPNLSQRHLFTREDLEGPVGPTALQRQMHQRLRQAMQEGGRIQCWEPSALQPPPLPQTLEPAGGPDPLSARLTAAWAGDWEQWWEERTSFSMVQKQRALRERRRRQKRARGRRSLSASFTSSLTYQSELSELSDAGPSLLSPGRPHIFSQEGSPPASSPPVHSPPASPAPDEALLSSQSLHCRGIPKERRKTLRDYLSVWAEGPPEPPETPGSQASQLCIPSSQSQLSSASQPRRKR</sequence>
<reference evidence="5 6" key="1">
    <citation type="submission" date="2019-09" db="EMBL/GenBank/DDBJ databases">
        <title>Bird 10,000 Genomes (B10K) Project - Family phase.</title>
        <authorList>
            <person name="Zhang G."/>
        </authorList>
    </citation>
    <scope>NUCLEOTIDE SEQUENCE [LARGE SCALE GENOMIC DNA]</scope>
    <source>
        <strain evidence="5">B10K-DU-029-51</strain>
    </source>
</reference>
<feature type="region of interest" description="Disordered" evidence="1">
    <location>
        <begin position="14"/>
        <end position="44"/>
    </location>
</feature>